<dbReference type="SUPFAM" id="SSF103473">
    <property type="entry name" value="MFS general substrate transporter"/>
    <property type="match status" value="1"/>
</dbReference>
<dbReference type="GO" id="GO:0015293">
    <property type="term" value="F:symporter activity"/>
    <property type="evidence" value="ECO:0007669"/>
    <property type="project" value="InterPro"/>
</dbReference>
<evidence type="ECO:0000313" key="1">
    <source>
        <dbReference type="EMBL" id="RAN63975.1"/>
    </source>
</evidence>
<dbReference type="PANTHER" id="PTHR11328:SF24">
    <property type="entry name" value="MAJOR FACILITATOR SUPERFAMILY (MFS) PROFILE DOMAIN-CONTAINING PROTEIN"/>
    <property type="match status" value="1"/>
</dbReference>
<dbReference type="AlphaFoldDB" id="A0A328KM30"/>
<gene>
    <name evidence="1" type="ORF">B8A44_04315</name>
</gene>
<proteinExistence type="predicted"/>
<protein>
    <submittedName>
        <fullName evidence="1">MFS transporter</fullName>
    </submittedName>
</protein>
<dbReference type="InterPro" id="IPR036259">
    <property type="entry name" value="MFS_trans_sf"/>
</dbReference>
<comment type="caution">
    <text evidence="1">The sequence shown here is derived from an EMBL/GenBank/DDBJ whole genome shotgun (WGS) entry which is preliminary data.</text>
</comment>
<dbReference type="NCBIfam" id="TIGR00792">
    <property type="entry name" value="gph"/>
    <property type="match status" value="1"/>
</dbReference>
<dbReference type="Gene3D" id="1.20.1250.20">
    <property type="entry name" value="MFS general substrate transporter like domains"/>
    <property type="match status" value="1"/>
</dbReference>
<dbReference type="InterPro" id="IPR001927">
    <property type="entry name" value="Na/Gal_symport"/>
</dbReference>
<dbReference type="PANTHER" id="PTHR11328">
    <property type="entry name" value="MAJOR FACILITATOR SUPERFAMILY DOMAIN-CONTAINING PROTEIN"/>
    <property type="match status" value="1"/>
</dbReference>
<reference evidence="1 2" key="1">
    <citation type="submission" date="2017-03" db="EMBL/GenBank/DDBJ databases">
        <title>wgs assembly of Dolosigranulum pigrum KPL CDC strains.</title>
        <authorList>
            <person name="Brugger S.D."/>
            <person name="Pettigrew M."/>
            <person name="Kong Y."/>
            <person name="Lemon K.P."/>
        </authorList>
    </citation>
    <scope>NUCLEOTIDE SEQUENCE [LARGE SCALE GENOMIC DNA]</scope>
    <source>
        <strain evidence="1 2">KPL1931_CDC4294-98</strain>
    </source>
</reference>
<sequence>MGQRAAVDKQNAKLNFSERLAYGFGDGATGFAGVMVTSFAMYYFTDVIGVAAGLLGTILMLSRVLDGITNVLMGYIVDKTRTKYGKARPWVLGATIPLVASLIVLFSVPSSWEIGNQVLYIVLAYNFYFLMYTISNIPYGTLGTLITRDQKERSNLNIARMLGYFIVMLIVSNVTIPLVELFGGDTAAWQWTAGLYGLIMIAMFSYTFFGTTERVKPAKGSTAGEDVPLGESLKTIVTNKYWVMIFFIILSGWAMLDILMGINVYYAEHILKDVSIVGRLAMFFTIPLLVGFLSVGYFNARFGRMKTLYLGLTLMIIGSALVIIDGLNVPLVLASTALRGFGFSALMGNAYAMLADTIDYGEWKSGMRIEGLTFSGGTFATTLGHGLGSAGIGWILGAGGYVSGGGTAAQPDGVFFVIDLLFIYIPIIIAIIIMILLHFYKLDDIYQDIIHDLFGEDGED</sequence>
<dbReference type="RefSeq" id="WP_111948556.1">
    <property type="nucleotide sequence ID" value="NZ_CAJHJL010000006.1"/>
</dbReference>
<dbReference type="CDD" id="cd17332">
    <property type="entry name" value="MFS_MelB_like"/>
    <property type="match status" value="1"/>
</dbReference>
<dbReference type="Proteomes" id="UP000249099">
    <property type="component" value="Unassembled WGS sequence"/>
</dbReference>
<dbReference type="GO" id="GO:0006814">
    <property type="term" value="P:sodium ion transport"/>
    <property type="evidence" value="ECO:0007669"/>
    <property type="project" value="InterPro"/>
</dbReference>
<evidence type="ECO:0000313" key="2">
    <source>
        <dbReference type="Proteomes" id="UP000249099"/>
    </source>
</evidence>
<dbReference type="EMBL" id="NAQV01000011">
    <property type="protein sequence ID" value="RAN63975.1"/>
    <property type="molecule type" value="Genomic_DNA"/>
</dbReference>
<dbReference type="GO" id="GO:0008643">
    <property type="term" value="P:carbohydrate transport"/>
    <property type="evidence" value="ECO:0007669"/>
    <property type="project" value="InterPro"/>
</dbReference>
<dbReference type="GO" id="GO:0005886">
    <property type="term" value="C:plasma membrane"/>
    <property type="evidence" value="ECO:0007669"/>
    <property type="project" value="TreeGrafter"/>
</dbReference>
<name>A0A328KM30_9LACT</name>
<dbReference type="Pfam" id="PF13347">
    <property type="entry name" value="MFS_2"/>
    <property type="match status" value="1"/>
</dbReference>
<accession>A0A328KM30</accession>
<organism evidence="1 2">
    <name type="scientific">Dolosigranulum pigrum</name>
    <dbReference type="NCBI Taxonomy" id="29394"/>
    <lineage>
        <taxon>Bacteria</taxon>
        <taxon>Bacillati</taxon>
        <taxon>Bacillota</taxon>
        <taxon>Bacilli</taxon>
        <taxon>Lactobacillales</taxon>
        <taxon>Carnobacteriaceae</taxon>
        <taxon>Dolosigranulum</taxon>
    </lineage>
</organism>
<dbReference type="InterPro" id="IPR039672">
    <property type="entry name" value="MFS_2"/>
</dbReference>